<dbReference type="EMBL" id="RPFW01000004">
    <property type="protein sequence ID" value="TVZ03118.1"/>
    <property type="molecule type" value="Genomic_DNA"/>
</dbReference>
<dbReference type="Proteomes" id="UP000460272">
    <property type="component" value="Unassembled WGS sequence"/>
</dbReference>
<proteinExistence type="predicted"/>
<dbReference type="Gene3D" id="1.10.10.10">
    <property type="entry name" value="Winged helix-like DNA-binding domain superfamily/Winged helix DNA-binding domain"/>
    <property type="match status" value="1"/>
</dbReference>
<sequence>MFAALADSRRRELLELLGSGPGASAGGLAAALPVSRQAVAQHLAVLEEARLVTRRRAGRRVLFTVRLEGLAATAGWLTDRAAAWGTGPDSADQGKDA</sequence>
<dbReference type="AlphaFoldDB" id="A0A6P2BW10"/>
<gene>
    <name evidence="2" type="ORF">EAS64_21965</name>
</gene>
<evidence type="ECO:0000259" key="1">
    <source>
        <dbReference type="PROSITE" id="PS50987"/>
    </source>
</evidence>
<feature type="domain" description="HTH arsR-type" evidence="1">
    <location>
        <begin position="1"/>
        <end position="85"/>
    </location>
</feature>
<dbReference type="CDD" id="cd00090">
    <property type="entry name" value="HTH_ARSR"/>
    <property type="match status" value="1"/>
</dbReference>
<dbReference type="PANTHER" id="PTHR38600:SF2">
    <property type="entry name" value="SLL0088 PROTEIN"/>
    <property type="match status" value="1"/>
</dbReference>
<name>A0A6P2BW10_9ACTN</name>
<dbReference type="InterPro" id="IPR036390">
    <property type="entry name" value="WH_DNA-bd_sf"/>
</dbReference>
<dbReference type="PANTHER" id="PTHR38600">
    <property type="entry name" value="TRANSCRIPTIONAL REGULATORY PROTEIN"/>
    <property type="match status" value="1"/>
</dbReference>
<dbReference type="InterPro" id="IPR036388">
    <property type="entry name" value="WH-like_DNA-bd_sf"/>
</dbReference>
<dbReference type="SUPFAM" id="SSF46785">
    <property type="entry name" value="Winged helix' DNA-binding domain"/>
    <property type="match status" value="1"/>
</dbReference>
<accession>A0A6P2BW10</accession>
<dbReference type="RefSeq" id="WP_145855579.1">
    <property type="nucleotide sequence ID" value="NZ_RPFW01000004.1"/>
</dbReference>
<dbReference type="InterPro" id="IPR001845">
    <property type="entry name" value="HTH_ArsR_DNA-bd_dom"/>
</dbReference>
<dbReference type="GO" id="GO:0003700">
    <property type="term" value="F:DNA-binding transcription factor activity"/>
    <property type="evidence" value="ECO:0007669"/>
    <property type="project" value="InterPro"/>
</dbReference>
<reference evidence="2 3" key="1">
    <citation type="submission" date="2018-11" db="EMBL/GenBank/DDBJ databases">
        <title>Trebonia kvetii gen.nov., sp.nov., a novel acidophilic actinobacterium, and proposal of the new actinobacterial family Treboniaceae fam. nov.</title>
        <authorList>
            <person name="Rapoport D."/>
            <person name="Sagova-Mareckova M."/>
            <person name="Sedlacek I."/>
            <person name="Provaznik J."/>
            <person name="Kralova S."/>
            <person name="Pavlinic D."/>
            <person name="Benes V."/>
            <person name="Kopecky J."/>
        </authorList>
    </citation>
    <scope>NUCLEOTIDE SEQUENCE [LARGE SCALE GENOMIC DNA]</scope>
    <source>
        <strain evidence="2 3">15Tr583</strain>
    </source>
</reference>
<dbReference type="Pfam" id="PF12840">
    <property type="entry name" value="HTH_20"/>
    <property type="match status" value="1"/>
</dbReference>
<organism evidence="2 3">
    <name type="scientific">Trebonia kvetii</name>
    <dbReference type="NCBI Taxonomy" id="2480626"/>
    <lineage>
        <taxon>Bacteria</taxon>
        <taxon>Bacillati</taxon>
        <taxon>Actinomycetota</taxon>
        <taxon>Actinomycetes</taxon>
        <taxon>Streptosporangiales</taxon>
        <taxon>Treboniaceae</taxon>
        <taxon>Trebonia</taxon>
    </lineage>
</organism>
<evidence type="ECO:0000313" key="2">
    <source>
        <dbReference type="EMBL" id="TVZ03118.1"/>
    </source>
</evidence>
<keyword evidence="3" id="KW-1185">Reference proteome</keyword>
<dbReference type="SMART" id="SM00418">
    <property type="entry name" value="HTH_ARSR"/>
    <property type="match status" value="1"/>
</dbReference>
<dbReference type="NCBIfam" id="NF033788">
    <property type="entry name" value="HTH_metalloreg"/>
    <property type="match status" value="1"/>
</dbReference>
<protein>
    <submittedName>
        <fullName evidence="2">Transcriptional regulator</fullName>
    </submittedName>
</protein>
<dbReference type="InterPro" id="IPR011991">
    <property type="entry name" value="ArsR-like_HTH"/>
</dbReference>
<comment type="caution">
    <text evidence="2">The sequence shown here is derived from an EMBL/GenBank/DDBJ whole genome shotgun (WGS) entry which is preliminary data.</text>
</comment>
<dbReference type="PRINTS" id="PR00778">
    <property type="entry name" value="HTHARSR"/>
</dbReference>
<evidence type="ECO:0000313" key="3">
    <source>
        <dbReference type="Proteomes" id="UP000460272"/>
    </source>
</evidence>
<dbReference type="PROSITE" id="PS50987">
    <property type="entry name" value="HTH_ARSR_2"/>
    <property type="match status" value="1"/>
</dbReference>